<keyword evidence="4" id="KW-1185">Reference proteome</keyword>
<dbReference type="AlphaFoldDB" id="A0A542DMR2"/>
<evidence type="ECO:0000256" key="1">
    <source>
        <dbReference type="RuleBase" id="RU003513"/>
    </source>
</evidence>
<dbReference type="GO" id="GO:0016853">
    <property type="term" value="F:isomerase activity"/>
    <property type="evidence" value="ECO:0007669"/>
    <property type="project" value="UniProtKB-KW"/>
</dbReference>
<name>A0A542DMR2_AMYCI</name>
<gene>
    <name evidence="3" type="ORF">FB471_4165</name>
</gene>
<comment type="caution">
    <text evidence="3">The sequence shown here is derived from an EMBL/GenBank/DDBJ whole genome shotgun (WGS) entry which is preliminary data.</text>
</comment>
<dbReference type="OrthoDB" id="9803238at2"/>
<comment type="similarity">
    <text evidence="1">Belongs to the UDP-N-acetylglucosamine 2-epimerase family.</text>
</comment>
<reference evidence="3 4" key="1">
    <citation type="submission" date="2019-06" db="EMBL/GenBank/DDBJ databases">
        <title>Sequencing the genomes of 1000 actinobacteria strains.</title>
        <authorList>
            <person name="Klenk H.-P."/>
        </authorList>
    </citation>
    <scope>NUCLEOTIDE SEQUENCE [LARGE SCALE GENOMIC DNA]</scope>
    <source>
        <strain evidence="3 4">DSM 45679</strain>
    </source>
</reference>
<dbReference type="Pfam" id="PF02350">
    <property type="entry name" value="Epimerase_2"/>
    <property type="match status" value="1"/>
</dbReference>
<dbReference type="PANTHER" id="PTHR43174:SF3">
    <property type="entry name" value="UDP-N-ACETYLGLUCOSAMINE 2-EPIMERASE"/>
    <property type="match status" value="1"/>
</dbReference>
<dbReference type="InterPro" id="IPR029767">
    <property type="entry name" value="WecB-like"/>
</dbReference>
<dbReference type="SUPFAM" id="SSF53756">
    <property type="entry name" value="UDP-Glycosyltransferase/glycogen phosphorylase"/>
    <property type="match status" value="1"/>
</dbReference>
<evidence type="ECO:0000313" key="4">
    <source>
        <dbReference type="Proteomes" id="UP000320876"/>
    </source>
</evidence>
<dbReference type="Proteomes" id="UP000320876">
    <property type="component" value="Unassembled WGS sequence"/>
</dbReference>
<dbReference type="PANTHER" id="PTHR43174">
    <property type="entry name" value="UDP-N-ACETYLGLUCOSAMINE 2-EPIMERASE"/>
    <property type="match status" value="1"/>
</dbReference>
<accession>A0A542DMR2</accession>
<proteinExistence type="inferred from homology"/>
<keyword evidence="1" id="KW-0413">Isomerase</keyword>
<dbReference type="InterPro" id="IPR003331">
    <property type="entry name" value="UDP_GlcNAc_Epimerase_2_dom"/>
</dbReference>
<sequence length="367" mass="40834">MIAFLVGTTAELIKIAPVYHAIADRGTTPKIWFTAQHVDEVADTLADLRLPEPDVWLVPRERAQGLRTPAQVPGWASTVARTAWSMRSELRAALAEDGRPPLVMVHGDTFTTPYGALIGKRMLGARVAHVEAGARSGSLLSPLPEELNRKIAARLTDIHFAPTEREVRNLGSARGIVVNTEANTAIDAMRLAIDAEPPVTGVPEKFGLATLHRFELISRGDKYREVLEMLREHASSRMPVLYLAGGPERERIARLGLEGLFDDERFIIQPKLRYLQFLPLMARAQFVVTDSGGLQEECAYLGLPCAIHRQRTERLQGIGSNIVLTELRAEVLSDFLNTYETRRVESTLDRYHPSRIIVDTLTQLGYC</sequence>
<protein>
    <submittedName>
        <fullName evidence="3">UDP-N-acetylglucosamine 2-epimerase (Non-hydrolysing)</fullName>
    </submittedName>
</protein>
<organism evidence="3 4">
    <name type="scientific">Amycolatopsis cihanbeyliensis</name>
    <dbReference type="NCBI Taxonomy" id="1128664"/>
    <lineage>
        <taxon>Bacteria</taxon>
        <taxon>Bacillati</taxon>
        <taxon>Actinomycetota</taxon>
        <taxon>Actinomycetes</taxon>
        <taxon>Pseudonocardiales</taxon>
        <taxon>Pseudonocardiaceae</taxon>
        <taxon>Amycolatopsis</taxon>
    </lineage>
</organism>
<dbReference type="RefSeq" id="WP_142000057.1">
    <property type="nucleotide sequence ID" value="NZ_VFML01000001.1"/>
</dbReference>
<dbReference type="EMBL" id="VFML01000001">
    <property type="protein sequence ID" value="TQJ04376.1"/>
    <property type="molecule type" value="Genomic_DNA"/>
</dbReference>
<evidence type="ECO:0000259" key="2">
    <source>
        <dbReference type="Pfam" id="PF02350"/>
    </source>
</evidence>
<feature type="domain" description="UDP-N-acetylglucosamine 2-epimerase" evidence="2">
    <location>
        <begin position="85"/>
        <end position="324"/>
    </location>
</feature>
<evidence type="ECO:0000313" key="3">
    <source>
        <dbReference type="EMBL" id="TQJ04376.1"/>
    </source>
</evidence>
<dbReference type="Gene3D" id="3.40.50.2000">
    <property type="entry name" value="Glycogen Phosphorylase B"/>
    <property type="match status" value="2"/>
</dbReference>